<dbReference type="Pfam" id="PF04717">
    <property type="entry name" value="Phage_base_V"/>
    <property type="match status" value="1"/>
</dbReference>
<name>A0A5E7HYY0_PSEFL</name>
<dbReference type="InterPro" id="IPR006533">
    <property type="entry name" value="T6SS_Vgr_RhsGE"/>
</dbReference>
<dbReference type="SUPFAM" id="SSF69279">
    <property type="entry name" value="Phage tail proteins"/>
    <property type="match status" value="1"/>
</dbReference>
<protein>
    <recommendedName>
        <fullName evidence="2">Gp5/Type VI secretion system Vgr protein OB-fold domain-containing protein</fullName>
    </recommendedName>
</protein>
<accession>A0A5E7HYY0</accession>
<evidence type="ECO:0000259" key="2">
    <source>
        <dbReference type="Pfam" id="PF04717"/>
    </source>
</evidence>
<dbReference type="InterPro" id="IPR037026">
    <property type="entry name" value="Vgr_OB-fold_dom_sf"/>
</dbReference>
<sequence>MPGPPEFDTSPTHLTTFTVKAAGMALGAEYGIVSIEIRREVNRVPKATIVLQDGDAAKQTFALSEGSTLIPGVEVEILGGYSSKESTLFKGIVTRQRIEVGRRGGSHLNLELRDPVFRMTLGRRSRNFSDVTDSDVMEQIIGLNKGLSADVTATSLKHPQVVQHQASDWDFLVMRAELAGFAVICIDSKVSVAPPAVAGAAQICAIFGQGLFCAELELDAETQFTSVETGAWDMANQELISSQSDDVATPGPGDIPGSELASTGGVNSALRHPGALDQAMLDQWAAAGMGRARRASVRGRVHVQGNAALLPGVLIDLGGLGSRFNGPGFVSGVRHRFDHGDWVTEVLIGSDPKSHAERYPVAAPAAAGLAPPVPGLQIGVVAALESDPAGQDRIQVRLATISETDGLVWARQALLDAGDKRGTSFRPELDDEVVVGFLDGDPHHPVILGALHSSAKPNPLTGANDNHKKAIVTRAGMRIHWDDEKVIATIDTPAGNRIVLSEDGKSILVEDQNGNRIELNADGIALQSPGDIKLKATGDVKIEGTNVELSANASFKAKGSGGAQLSSSASTVIKGSLVQIN</sequence>
<evidence type="ECO:0000313" key="4">
    <source>
        <dbReference type="Proteomes" id="UP000385207"/>
    </source>
</evidence>
<dbReference type="OrthoDB" id="9762420at2"/>
<dbReference type="SUPFAM" id="SSF69255">
    <property type="entry name" value="gp5 N-terminal domain-like"/>
    <property type="match status" value="1"/>
</dbReference>
<organism evidence="3 4">
    <name type="scientific">Pseudomonas fluorescens</name>
    <dbReference type="NCBI Taxonomy" id="294"/>
    <lineage>
        <taxon>Bacteria</taxon>
        <taxon>Pseudomonadati</taxon>
        <taxon>Pseudomonadota</taxon>
        <taxon>Gammaproteobacteria</taxon>
        <taxon>Pseudomonadales</taxon>
        <taxon>Pseudomonadaceae</taxon>
        <taxon>Pseudomonas</taxon>
    </lineage>
</organism>
<dbReference type="Proteomes" id="UP000385207">
    <property type="component" value="Unassembled WGS sequence"/>
</dbReference>
<dbReference type="EMBL" id="CABVII010000004">
    <property type="protein sequence ID" value="VVO69374.1"/>
    <property type="molecule type" value="Genomic_DNA"/>
</dbReference>
<dbReference type="InterPro" id="IPR006531">
    <property type="entry name" value="Gp5/Vgr_OB"/>
</dbReference>
<feature type="domain" description="Gp5/Type VI secretion system Vgr protein OB-fold" evidence="2">
    <location>
        <begin position="378"/>
        <end position="452"/>
    </location>
</feature>
<dbReference type="NCBIfam" id="TIGR01646">
    <property type="entry name" value="vgr_GE"/>
    <property type="match status" value="1"/>
</dbReference>
<proteinExistence type="predicted"/>
<evidence type="ECO:0000256" key="1">
    <source>
        <dbReference type="SAM" id="MobiDB-lite"/>
    </source>
</evidence>
<dbReference type="Gene3D" id="2.40.50.230">
    <property type="entry name" value="Gp5 N-terminal domain"/>
    <property type="match status" value="1"/>
</dbReference>
<evidence type="ECO:0000313" key="3">
    <source>
        <dbReference type="EMBL" id="VVO69374.1"/>
    </source>
</evidence>
<feature type="region of interest" description="Disordered" evidence="1">
    <location>
        <begin position="243"/>
        <end position="266"/>
    </location>
</feature>
<reference evidence="3 4" key="1">
    <citation type="submission" date="2019-09" db="EMBL/GenBank/DDBJ databases">
        <authorList>
            <person name="Chandra G."/>
            <person name="Truman W A."/>
        </authorList>
    </citation>
    <scope>NUCLEOTIDE SEQUENCE [LARGE SCALE GENOMIC DNA]</scope>
    <source>
        <strain evidence="3">PS862</strain>
    </source>
</reference>
<dbReference type="Gene3D" id="3.55.50.10">
    <property type="entry name" value="Baseplate protein-like domains"/>
    <property type="match status" value="1"/>
</dbReference>
<dbReference type="AlphaFoldDB" id="A0A5E7HYY0"/>
<dbReference type="Gene3D" id="2.30.110.50">
    <property type="match status" value="1"/>
</dbReference>
<gene>
    <name evidence="3" type="ORF">PS862_01258</name>
</gene>